<dbReference type="Pfam" id="PF07676">
    <property type="entry name" value="PD40"/>
    <property type="match status" value="2"/>
</dbReference>
<gene>
    <name evidence="1" type="ORF">D2V08_12805</name>
</gene>
<dbReference type="OrthoDB" id="9809364at2"/>
<keyword evidence="2" id="KW-1185">Reference proteome</keyword>
<dbReference type="InterPro" id="IPR011659">
    <property type="entry name" value="WD40"/>
</dbReference>
<dbReference type="SUPFAM" id="SSF82171">
    <property type="entry name" value="DPP6 N-terminal domain-like"/>
    <property type="match status" value="1"/>
</dbReference>
<evidence type="ECO:0000313" key="2">
    <source>
        <dbReference type="Proteomes" id="UP000266067"/>
    </source>
</evidence>
<dbReference type="Proteomes" id="UP000266067">
    <property type="component" value="Unassembled WGS sequence"/>
</dbReference>
<evidence type="ECO:0000313" key="1">
    <source>
        <dbReference type="EMBL" id="RIV31634.1"/>
    </source>
</evidence>
<accession>A0A3A1N833</accession>
<comment type="caution">
    <text evidence="1">The sequence shown here is derived from an EMBL/GenBank/DDBJ whole genome shotgun (WGS) entry which is preliminary data.</text>
</comment>
<dbReference type="AlphaFoldDB" id="A0A3A1N833"/>
<reference evidence="1 2" key="1">
    <citation type="submission" date="2018-08" db="EMBL/GenBank/DDBJ databases">
        <title>Proposal of Muricauda 72 sp.nov. and Muricauda NH166 sp.nov., isolated from seawater.</title>
        <authorList>
            <person name="Cheng H."/>
            <person name="Wu Y.-H."/>
            <person name="Guo L.-L."/>
            <person name="Xu X.-W."/>
        </authorList>
    </citation>
    <scope>NUCLEOTIDE SEQUENCE [LARGE SCALE GENOMIC DNA]</scope>
    <source>
        <strain evidence="1 2">KCTC 22173</strain>
    </source>
</reference>
<name>A0A3A1N833_9FLAO</name>
<dbReference type="EMBL" id="QXFH01000075">
    <property type="protein sequence ID" value="RIV31634.1"/>
    <property type="molecule type" value="Genomic_DNA"/>
</dbReference>
<organism evidence="1 2">
    <name type="scientific">Flagellimonas lutimaris</name>
    <dbReference type="NCBI Taxonomy" id="475082"/>
    <lineage>
        <taxon>Bacteria</taxon>
        <taxon>Pseudomonadati</taxon>
        <taxon>Bacteroidota</taxon>
        <taxon>Flavobacteriia</taxon>
        <taxon>Flavobacteriales</taxon>
        <taxon>Flavobacteriaceae</taxon>
        <taxon>Flagellimonas</taxon>
    </lineage>
</organism>
<proteinExistence type="predicted"/>
<sequence>MLSLTYSCENNNTDINKDAVSIEEDPYRGIRTPGLKAEILEYDKTSMENWKLGNSNDFNEFYFINMLNNPFEPIVIVYRQEGSSYNIKKYKFYPIDSEHTDILYSREYYIERTTKGWTKMKSLGPMFDRDDWGIMTLNISKKGTIVIDDAKNGDVIRISRIKNGIREEPRPLGEEINTGKWTAHPYIAPDESYLIWDSEREEGYGGADLYISFRQKDGSWGKAINLGEKINTKLWENGARVTPDGKFLTFSRSEEIVRKDGTSYWAGNGQWVSTQVIENLRPKE</sequence>
<protein>
    <submittedName>
        <fullName evidence="1">Uncharacterized protein</fullName>
    </submittedName>
</protein>